<organism evidence="8 9">
    <name type="scientific">Streptosporangium vulgare</name>
    <dbReference type="NCBI Taxonomy" id="46190"/>
    <lineage>
        <taxon>Bacteria</taxon>
        <taxon>Bacillati</taxon>
        <taxon>Actinomycetota</taxon>
        <taxon>Actinomycetes</taxon>
        <taxon>Streptosporangiales</taxon>
        <taxon>Streptosporangiaceae</taxon>
        <taxon>Streptosporangium</taxon>
    </lineage>
</organism>
<evidence type="ECO:0000256" key="7">
    <source>
        <dbReference type="SAM" id="Phobius"/>
    </source>
</evidence>
<reference evidence="8 9" key="1">
    <citation type="submission" date="2024-09" db="EMBL/GenBank/DDBJ databases">
        <authorList>
            <person name="Sun Q."/>
            <person name="Mori K."/>
        </authorList>
    </citation>
    <scope>NUCLEOTIDE SEQUENCE [LARGE SCALE GENOMIC DNA]</scope>
    <source>
        <strain evidence="8 9">JCM 3028</strain>
    </source>
</reference>
<dbReference type="Pfam" id="PF03706">
    <property type="entry name" value="LPG_synthase_TM"/>
    <property type="match status" value="1"/>
</dbReference>
<keyword evidence="5 7" id="KW-0472">Membrane</keyword>
<proteinExistence type="predicted"/>
<protein>
    <submittedName>
        <fullName evidence="8">Lysylphosphatidylglycerol synthase domain-containing protein</fullName>
    </submittedName>
</protein>
<feature type="region of interest" description="Disordered" evidence="6">
    <location>
        <begin position="315"/>
        <end position="362"/>
    </location>
</feature>
<feature type="transmembrane region" description="Helical" evidence="7">
    <location>
        <begin position="237"/>
        <end position="258"/>
    </location>
</feature>
<evidence type="ECO:0000256" key="4">
    <source>
        <dbReference type="ARBA" id="ARBA00022989"/>
    </source>
</evidence>
<feature type="transmembrane region" description="Helical" evidence="7">
    <location>
        <begin position="158"/>
        <end position="175"/>
    </location>
</feature>
<evidence type="ECO:0000256" key="6">
    <source>
        <dbReference type="SAM" id="MobiDB-lite"/>
    </source>
</evidence>
<feature type="transmembrane region" description="Helical" evidence="7">
    <location>
        <begin position="12"/>
        <end position="33"/>
    </location>
</feature>
<dbReference type="Proteomes" id="UP001589610">
    <property type="component" value="Unassembled WGS sequence"/>
</dbReference>
<dbReference type="RefSeq" id="WP_344747996.1">
    <property type="nucleotide sequence ID" value="NZ_BAAAWW010000142.1"/>
</dbReference>
<feature type="transmembrane region" description="Helical" evidence="7">
    <location>
        <begin position="53"/>
        <end position="75"/>
    </location>
</feature>
<keyword evidence="3 7" id="KW-0812">Transmembrane</keyword>
<sequence length="362" mass="36692">MTASRPWRLPRALVRALVAAFALVLVGAVAVALAGQDWSVVSVMLARSDGGRIGLLLAGALLISMAGLGFGYLAWRAVLFELGPPVGEPQVARVFFVTFLSKYVPGKVPGLIAATKVATANGVGFGRLMGTAALSMSLVLLTGLTIGLLAGVHMLGTQVAWLVAVATVLIVVVLVRPQLVNHGAHLVLRVLRRPDPARSASPRGIRFAVVAQGVSWLVTGLHLWLLAIAMGADPVRSLGLCVGAFTLATTVGMLTVVLPDGIGVREAVLTAALTVVLPAPAAAVVAVASRLVSTVGEVALGATALAVAEVAIRRSPASGPVSEPVSEPGPDQASATAPEPTAVPVPATATEPAPARSPAGEK</sequence>
<feature type="transmembrane region" description="Helical" evidence="7">
    <location>
        <begin position="207"/>
        <end position="231"/>
    </location>
</feature>
<comment type="subcellular location">
    <subcellularLocation>
        <location evidence="1">Cell membrane</location>
        <topology evidence="1">Multi-pass membrane protein</topology>
    </subcellularLocation>
</comment>
<feature type="transmembrane region" description="Helical" evidence="7">
    <location>
        <begin position="267"/>
        <end position="288"/>
    </location>
</feature>
<evidence type="ECO:0000313" key="8">
    <source>
        <dbReference type="EMBL" id="MFB9679817.1"/>
    </source>
</evidence>
<dbReference type="InterPro" id="IPR022791">
    <property type="entry name" value="L-PG_synthase/AglD"/>
</dbReference>
<dbReference type="EMBL" id="JBHMBS010000018">
    <property type="protein sequence ID" value="MFB9679817.1"/>
    <property type="molecule type" value="Genomic_DNA"/>
</dbReference>
<accession>A0ABV5TLC4</accession>
<name>A0ABV5TLC4_9ACTN</name>
<evidence type="ECO:0000256" key="2">
    <source>
        <dbReference type="ARBA" id="ARBA00022475"/>
    </source>
</evidence>
<evidence type="ECO:0000256" key="1">
    <source>
        <dbReference type="ARBA" id="ARBA00004651"/>
    </source>
</evidence>
<keyword evidence="9" id="KW-1185">Reference proteome</keyword>
<evidence type="ECO:0000256" key="3">
    <source>
        <dbReference type="ARBA" id="ARBA00022692"/>
    </source>
</evidence>
<evidence type="ECO:0000313" key="9">
    <source>
        <dbReference type="Proteomes" id="UP001589610"/>
    </source>
</evidence>
<evidence type="ECO:0000256" key="5">
    <source>
        <dbReference type="ARBA" id="ARBA00023136"/>
    </source>
</evidence>
<feature type="transmembrane region" description="Helical" evidence="7">
    <location>
        <begin position="132"/>
        <end position="152"/>
    </location>
</feature>
<feature type="compositionally biased region" description="Low complexity" evidence="6">
    <location>
        <begin position="333"/>
        <end position="362"/>
    </location>
</feature>
<keyword evidence="2" id="KW-1003">Cell membrane</keyword>
<gene>
    <name evidence="8" type="ORF">ACFFRH_30395</name>
</gene>
<keyword evidence="4 7" id="KW-1133">Transmembrane helix</keyword>
<comment type="caution">
    <text evidence="8">The sequence shown here is derived from an EMBL/GenBank/DDBJ whole genome shotgun (WGS) entry which is preliminary data.</text>
</comment>